<sequence length="764" mass="78063">MVLTGAATVVGSAAMIALTARAQDAPAVKYYQGKVSPPQPGTMLPATYVRTDGGTPDLVPGPGPVFGNTGPAFGPGGPAGAAARAGFTTPVVAGPNGVQPIPVFPPGTIPPPSIPSFAESVASDGGVPPATPPGLGRPPAFVPTPSAADAASSSGVVPAGATTPAPPAPTVTVERYPTDAKPNSLPDPKPLSAAFPRTGEFPPAKPGDLPPVPVPDNVPAARSVAVPPPAAPVPASTEGAAAQFKTETAPPQPAPPTQPAPLAQPISPAQPAPLPQQVQSSGPPLPARQAPTVIVEVEAPKSIGVGQPLAYELVVRNTGTTGVMNLRIEDELPMKATFVSSEPPAETSGDRLAWSLGALDAGTEKRIKITVKPSEEGEIRSRAVVSFASAVDARVTITRPKIALVLTAPDVARVGEKVPFQIKLSNTGSGLATRVTLQAKFSDGLSHAQGQTIETVLADVPAGQTKTFDLPGVAASRSGAQTCTITAIADGNPAEIARAAVTLVEPMLQIKQTGPARCHVKNEPVYQIELANPGTAATDPVSVWATLPPGFEFVSADSGGGFSDASHSVGWRLPALPPGSTKVVALKVRAAAPTEGVIRTVAQTAGTATEVAENAGGGVARVDLKTTTTKGLEARAESPVKAEGVPAIRFEVADLEDPVEVGKEALYEIRVMNQGTGPCTNVRVVAELADGTVAVGATGQTSGRVNGQQLEFDPIPMFAVKAEAMYRIRVKGTVPGDFRFRVRLVYDQIKTPIVKEENTKFVKE</sequence>
<dbReference type="Proteomes" id="UP000214646">
    <property type="component" value="Unassembled WGS sequence"/>
</dbReference>
<dbReference type="Pfam" id="PF01345">
    <property type="entry name" value="DUF11"/>
    <property type="match status" value="2"/>
</dbReference>
<dbReference type="InterPro" id="IPR001434">
    <property type="entry name" value="OmcB-like_DUF11"/>
</dbReference>
<dbReference type="InterPro" id="IPR013783">
    <property type="entry name" value="Ig-like_fold"/>
</dbReference>
<name>A0A225DPT8_9BACT</name>
<evidence type="ECO:0000313" key="5">
    <source>
        <dbReference type="Proteomes" id="UP000214646"/>
    </source>
</evidence>
<proteinExistence type="predicted"/>
<dbReference type="PANTHER" id="PTHR34819">
    <property type="entry name" value="LARGE CYSTEINE-RICH PERIPLASMIC PROTEIN OMCB"/>
    <property type="match status" value="1"/>
</dbReference>
<keyword evidence="2" id="KW-0732">Signal</keyword>
<dbReference type="NCBIfam" id="TIGR01451">
    <property type="entry name" value="B_ant_repeat"/>
    <property type="match status" value="1"/>
</dbReference>
<dbReference type="InterPro" id="IPR051172">
    <property type="entry name" value="Chlamydia_OmcB"/>
</dbReference>
<feature type="region of interest" description="Disordered" evidence="1">
    <location>
        <begin position="118"/>
        <end position="287"/>
    </location>
</feature>
<feature type="compositionally biased region" description="Low complexity" evidence="1">
    <location>
        <begin position="143"/>
        <end position="163"/>
    </location>
</feature>
<comment type="caution">
    <text evidence="4">The sequence shown here is derived from an EMBL/GenBank/DDBJ whole genome shotgun (WGS) entry which is preliminary data.</text>
</comment>
<evidence type="ECO:0000259" key="3">
    <source>
        <dbReference type="Pfam" id="PF01345"/>
    </source>
</evidence>
<feature type="domain" description="DUF11" evidence="3">
    <location>
        <begin position="509"/>
        <end position="606"/>
    </location>
</feature>
<accession>A0A225DPT8</accession>
<feature type="chain" id="PRO_5013144131" evidence="2">
    <location>
        <begin position="23"/>
        <end position="764"/>
    </location>
</feature>
<feature type="compositionally biased region" description="Pro residues" evidence="1">
    <location>
        <begin position="129"/>
        <end position="142"/>
    </location>
</feature>
<keyword evidence="5" id="KW-1185">Reference proteome</keyword>
<gene>
    <name evidence="4" type="ORF">FRUB_02920</name>
</gene>
<organism evidence="4 5">
    <name type="scientific">Fimbriiglobus ruber</name>
    <dbReference type="NCBI Taxonomy" id="1908690"/>
    <lineage>
        <taxon>Bacteria</taxon>
        <taxon>Pseudomonadati</taxon>
        <taxon>Planctomycetota</taxon>
        <taxon>Planctomycetia</taxon>
        <taxon>Gemmatales</taxon>
        <taxon>Gemmataceae</taxon>
        <taxon>Fimbriiglobus</taxon>
    </lineage>
</organism>
<evidence type="ECO:0000313" key="4">
    <source>
        <dbReference type="EMBL" id="OWK43321.1"/>
    </source>
</evidence>
<evidence type="ECO:0000256" key="2">
    <source>
        <dbReference type="SAM" id="SignalP"/>
    </source>
</evidence>
<feature type="signal peptide" evidence="2">
    <location>
        <begin position="1"/>
        <end position="22"/>
    </location>
</feature>
<reference evidence="5" key="1">
    <citation type="submission" date="2017-06" db="EMBL/GenBank/DDBJ databases">
        <title>Genome analysis of Fimbriiglobus ruber SP5, the first member of the order Planctomycetales with confirmed chitinolytic capability.</title>
        <authorList>
            <person name="Ravin N.V."/>
            <person name="Rakitin A.L."/>
            <person name="Ivanova A.A."/>
            <person name="Beletsky A.V."/>
            <person name="Kulichevskaya I.S."/>
            <person name="Mardanov A.V."/>
            <person name="Dedysh S.N."/>
        </authorList>
    </citation>
    <scope>NUCLEOTIDE SEQUENCE [LARGE SCALE GENOMIC DNA]</scope>
    <source>
        <strain evidence="5">SP5</strain>
    </source>
</reference>
<protein>
    <submittedName>
        <fullName evidence="4">DNA polymerase III subunits gamma and tau</fullName>
    </submittedName>
</protein>
<evidence type="ECO:0000256" key="1">
    <source>
        <dbReference type="SAM" id="MobiDB-lite"/>
    </source>
</evidence>
<dbReference type="PANTHER" id="PTHR34819:SF3">
    <property type="entry name" value="CELL SURFACE PROTEIN"/>
    <property type="match status" value="1"/>
</dbReference>
<dbReference type="EMBL" id="NIDE01000004">
    <property type="protein sequence ID" value="OWK43321.1"/>
    <property type="molecule type" value="Genomic_DNA"/>
</dbReference>
<feature type="compositionally biased region" description="Pro residues" evidence="1">
    <location>
        <begin position="250"/>
        <end position="259"/>
    </location>
</feature>
<feature type="domain" description="DUF11" evidence="3">
    <location>
        <begin position="300"/>
        <end position="392"/>
    </location>
</feature>
<dbReference type="AlphaFoldDB" id="A0A225DPT8"/>
<dbReference type="InterPro" id="IPR047589">
    <property type="entry name" value="DUF11_rpt"/>
</dbReference>
<feature type="compositionally biased region" description="Pro residues" evidence="1">
    <location>
        <begin position="203"/>
        <end position="216"/>
    </location>
</feature>
<dbReference type="Gene3D" id="2.60.40.10">
    <property type="entry name" value="Immunoglobulins"/>
    <property type="match status" value="1"/>
</dbReference>